<dbReference type="CDD" id="cd06581">
    <property type="entry name" value="TM_PBP1_LivM_like"/>
    <property type="match status" value="1"/>
</dbReference>
<dbReference type="PANTHER" id="PTHR30482">
    <property type="entry name" value="HIGH-AFFINITY BRANCHED-CHAIN AMINO ACID TRANSPORT SYSTEM PERMEASE"/>
    <property type="match status" value="1"/>
</dbReference>
<feature type="transmembrane region" description="Helical" evidence="6">
    <location>
        <begin position="101"/>
        <end position="122"/>
    </location>
</feature>
<dbReference type="EMBL" id="CP146612">
    <property type="protein sequence ID" value="WWX25397.1"/>
    <property type="molecule type" value="Genomic_DNA"/>
</dbReference>
<protein>
    <submittedName>
        <fullName evidence="7">Branched-chain amino acid ABC transporter permease</fullName>
    </submittedName>
</protein>
<feature type="transmembrane region" description="Helical" evidence="6">
    <location>
        <begin position="26"/>
        <end position="44"/>
    </location>
</feature>
<evidence type="ECO:0000256" key="6">
    <source>
        <dbReference type="SAM" id="Phobius"/>
    </source>
</evidence>
<dbReference type="PANTHER" id="PTHR30482:SF5">
    <property type="entry name" value="ABC TRANSPORTER PERMEASE PROTEIN"/>
    <property type="match status" value="1"/>
</dbReference>
<sequence>MSTGLPCGTRNFNYAKDMAIFRTRTHWALLIIGLLVLFTAPMYLSVYWLGVANLIGITIVAATGLNILTGYCGQLSVGHAGFIAVGAFTSAVMTAKLDLPFLIALPAAGIMAGLIGVIFGVASLRVKGFYLAIATIAAQIIILWVISHLEITGGFTGLSVPRAEIFGITFRSQASLFFLIFVVTVMVVFYAKNLARTRLGRAFVAVRDNDLAAEVMGINLFRYKLIAFFIGCFLAGIAGSLTAHWIGFVSTEHFSITDSILYVGMIIIGGAGTTLGPVLGVVAIRLLQQGVTMVSPALESALPDAPSGFTAGLAPLVFGLVIVVFLVREPRGLAHRWQLFKASYRLWPFSH</sequence>
<keyword evidence="5 6" id="KW-0472">Membrane</keyword>
<feature type="transmembrane region" description="Helical" evidence="6">
    <location>
        <begin position="260"/>
        <end position="287"/>
    </location>
</feature>
<dbReference type="Pfam" id="PF02653">
    <property type="entry name" value="BPD_transp_2"/>
    <property type="match status" value="1"/>
</dbReference>
<evidence type="ECO:0000256" key="5">
    <source>
        <dbReference type="ARBA" id="ARBA00023136"/>
    </source>
</evidence>
<feature type="transmembrane region" description="Helical" evidence="6">
    <location>
        <begin position="225"/>
        <end position="248"/>
    </location>
</feature>
<dbReference type="Proteomes" id="UP001375370">
    <property type="component" value="Chromosome"/>
</dbReference>
<evidence type="ECO:0000256" key="3">
    <source>
        <dbReference type="ARBA" id="ARBA00022692"/>
    </source>
</evidence>
<keyword evidence="3 6" id="KW-0812">Transmembrane</keyword>
<feature type="transmembrane region" description="Helical" evidence="6">
    <location>
        <begin position="129"/>
        <end position="149"/>
    </location>
</feature>
<feature type="transmembrane region" description="Helical" evidence="6">
    <location>
        <begin position="50"/>
        <end position="68"/>
    </location>
</feature>
<accession>A0ABZ2J735</accession>
<evidence type="ECO:0000313" key="7">
    <source>
        <dbReference type="EMBL" id="WWX25397.1"/>
    </source>
</evidence>
<organism evidence="7 8">
    <name type="scientific">Candidatus Dehalogenimonas loeffleri</name>
    <dbReference type="NCBI Taxonomy" id="3127115"/>
    <lineage>
        <taxon>Bacteria</taxon>
        <taxon>Bacillati</taxon>
        <taxon>Chloroflexota</taxon>
        <taxon>Dehalococcoidia</taxon>
        <taxon>Dehalococcoidales</taxon>
        <taxon>Dehalococcoidaceae</taxon>
        <taxon>Dehalogenimonas</taxon>
    </lineage>
</organism>
<keyword evidence="2" id="KW-1003">Cell membrane</keyword>
<name>A0ABZ2J735_9CHLR</name>
<proteinExistence type="predicted"/>
<evidence type="ECO:0000256" key="4">
    <source>
        <dbReference type="ARBA" id="ARBA00022989"/>
    </source>
</evidence>
<evidence type="ECO:0000256" key="2">
    <source>
        <dbReference type="ARBA" id="ARBA00022475"/>
    </source>
</evidence>
<dbReference type="InterPro" id="IPR043428">
    <property type="entry name" value="LivM-like"/>
</dbReference>
<gene>
    <name evidence="7" type="ORF">V8247_00060</name>
</gene>
<keyword evidence="4 6" id="KW-1133">Transmembrane helix</keyword>
<evidence type="ECO:0000313" key="8">
    <source>
        <dbReference type="Proteomes" id="UP001375370"/>
    </source>
</evidence>
<feature type="transmembrane region" description="Helical" evidence="6">
    <location>
        <begin position="75"/>
        <end position="95"/>
    </location>
</feature>
<feature type="transmembrane region" description="Helical" evidence="6">
    <location>
        <begin position="308"/>
        <end position="327"/>
    </location>
</feature>
<comment type="subcellular location">
    <subcellularLocation>
        <location evidence="1">Cell membrane</location>
        <topology evidence="1">Multi-pass membrane protein</topology>
    </subcellularLocation>
</comment>
<dbReference type="InterPro" id="IPR001851">
    <property type="entry name" value="ABC_transp_permease"/>
</dbReference>
<evidence type="ECO:0000256" key="1">
    <source>
        <dbReference type="ARBA" id="ARBA00004651"/>
    </source>
</evidence>
<feature type="transmembrane region" description="Helical" evidence="6">
    <location>
        <begin position="169"/>
        <end position="191"/>
    </location>
</feature>
<dbReference type="RefSeq" id="WP_338737536.1">
    <property type="nucleotide sequence ID" value="NZ_CP146612.1"/>
</dbReference>
<keyword evidence="8" id="KW-1185">Reference proteome</keyword>
<reference evidence="7 8" key="1">
    <citation type="submission" date="2024-03" db="EMBL/GenBank/DDBJ databases">
        <title>A Dehalogenimonas Isolated from Estuarine Sediments Dihaloeliminates Chlorinated Alkanes.</title>
        <authorList>
            <person name="Yang Y."/>
            <person name="Wang H."/>
        </authorList>
    </citation>
    <scope>NUCLEOTIDE SEQUENCE [LARGE SCALE GENOMIC DNA]</scope>
    <source>
        <strain evidence="7 8">W</strain>
    </source>
</reference>